<feature type="non-terminal residue" evidence="1">
    <location>
        <position position="1"/>
    </location>
</feature>
<name>A0A8S2GBR2_9BILA</name>
<organism evidence="1 3">
    <name type="scientific">Didymodactylos carnosus</name>
    <dbReference type="NCBI Taxonomy" id="1234261"/>
    <lineage>
        <taxon>Eukaryota</taxon>
        <taxon>Metazoa</taxon>
        <taxon>Spiralia</taxon>
        <taxon>Gnathifera</taxon>
        <taxon>Rotifera</taxon>
        <taxon>Eurotatoria</taxon>
        <taxon>Bdelloidea</taxon>
        <taxon>Philodinida</taxon>
        <taxon>Philodinidae</taxon>
        <taxon>Didymodactylos</taxon>
    </lineage>
</organism>
<dbReference type="AlphaFoldDB" id="A0A8S2GBR2"/>
<evidence type="ECO:0000313" key="2">
    <source>
        <dbReference type="EMBL" id="CAF4492024.1"/>
    </source>
</evidence>
<dbReference type="Proteomes" id="UP000682733">
    <property type="component" value="Unassembled WGS sequence"/>
</dbReference>
<dbReference type="EMBL" id="CAJNOK010064977">
    <property type="protein sequence ID" value="CAF1648021.1"/>
    <property type="molecule type" value="Genomic_DNA"/>
</dbReference>
<protein>
    <submittedName>
        <fullName evidence="1">Uncharacterized protein</fullName>
    </submittedName>
</protein>
<dbReference type="Proteomes" id="UP000677228">
    <property type="component" value="Unassembled WGS sequence"/>
</dbReference>
<evidence type="ECO:0000313" key="3">
    <source>
        <dbReference type="Proteomes" id="UP000677228"/>
    </source>
</evidence>
<comment type="caution">
    <text evidence="1">The sequence shown here is derived from an EMBL/GenBank/DDBJ whole genome shotgun (WGS) entry which is preliminary data.</text>
</comment>
<accession>A0A8S2GBR2</accession>
<dbReference type="EMBL" id="CAJOBA010092878">
    <property type="protein sequence ID" value="CAF4492024.1"/>
    <property type="molecule type" value="Genomic_DNA"/>
</dbReference>
<sequence length="80" mass="8826">VRSNRACIGVPINVTLTETIIAQVYCANNSITEFLTSTPMYMTKTSVLPVGTSAPTSYYITMTWTPTEDQYGTRSLRVVV</sequence>
<reference evidence="1" key="1">
    <citation type="submission" date="2021-02" db="EMBL/GenBank/DDBJ databases">
        <authorList>
            <person name="Nowell W R."/>
        </authorList>
    </citation>
    <scope>NUCLEOTIDE SEQUENCE</scope>
</reference>
<gene>
    <name evidence="1" type="ORF">OVA965_LOCUS44673</name>
    <name evidence="2" type="ORF">TMI583_LOCUS47608</name>
</gene>
<evidence type="ECO:0000313" key="1">
    <source>
        <dbReference type="EMBL" id="CAF1648021.1"/>
    </source>
</evidence>
<proteinExistence type="predicted"/>